<dbReference type="Pfam" id="PF07818">
    <property type="entry name" value="HCNGP"/>
    <property type="match status" value="1"/>
</dbReference>
<protein>
    <recommendedName>
        <fullName evidence="5">SAP30-binding protein</fullName>
    </recommendedName>
</protein>
<dbReference type="InterPro" id="IPR012479">
    <property type="entry name" value="SAP30BP"/>
</dbReference>
<proteinExistence type="evidence at protein level"/>
<evidence type="ECO:0000313" key="2">
    <source>
        <dbReference type="EnsemblPlants" id="Zm00001eb152490_P004"/>
    </source>
</evidence>
<dbReference type="Proteomes" id="UP000007305">
    <property type="component" value="Chromosome 3"/>
</dbReference>
<feature type="compositionally biased region" description="Basic and acidic residues" evidence="1">
    <location>
        <begin position="391"/>
        <end position="412"/>
    </location>
</feature>
<dbReference type="PANTHER" id="PTHR13464:SF0">
    <property type="entry name" value="SAP30-BINDING PROTEIN"/>
    <property type="match status" value="1"/>
</dbReference>
<dbReference type="GO" id="GO:0006355">
    <property type="term" value="P:regulation of DNA-templated transcription"/>
    <property type="evidence" value="ECO:0007669"/>
    <property type="project" value="InterPro"/>
</dbReference>
<dbReference type="InParanoid" id="A0A804ND42"/>
<keyword evidence="3" id="KW-1185">Reference proteome</keyword>
<feature type="region of interest" description="Disordered" evidence="1">
    <location>
        <begin position="389"/>
        <end position="419"/>
    </location>
</feature>
<evidence type="ECO:0008006" key="5">
    <source>
        <dbReference type="Google" id="ProtNLM"/>
    </source>
</evidence>
<reference evidence="2" key="2">
    <citation type="submission" date="2019-07" db="EMBL/GenBank/DDBJ databases">
        <authorList>
            <person name="Seetharam A."/>
            <person name="Woodhouse M."/>
            <person name="Cannon E."/>
        </authorList>
    </citation>
    <scope>NUCLEOTIDE SEQUENCE [LARGE SCALE GENOMIC DNA]</scope>
    <source>
        <strain evidence="2">cv. B73</strain>
    </source>
</reference>
<gene>
    <name evidence="2" type="primary">LOC100283832</name>
</gene>
<dbReference type="Gramene" id="Zm00001eb152490_T004">
    <property type="protein sequence ID" value="Zm00001eb152490_P004"/>
    <property type="gene ID" value="Zm00001eb152490"/>
</dbReference>
<dbReference type="GO" id="GO:0005634">
    <property type="term" value="C:nucleus"/>
    <property type="evidence" value="ECO:0000318"/>
    <property type="project" value="GO_Central"/>
</dbReference>
<dbReference type="PANTHER" id="PTHR13464">
    <property type="entry name" value="TRANSCRIPTIONAL REGULATOR PROTEIN HCNGP"/>
    <property type="match status" value="1"/>
</dbReference>
<reference evidence="3" key="1">
    <citation type="submission" date="2015-12" db="EMBL/GenBank/DDBJ databases">
        <title>Update maize B73 reference genome by single molecule sequencing technologies.</title>
        <authorList>
            <consortium name="Maize Genome Sequencing Project"/>
            <person name="Ware D."/>
        </authorList>
    </citation>
    <scope>NUCLEOTIDE SEQUENCE [LARGE SCALE GENOMIC DNA]</scope>
    <source>
        <strain evidence="3">cv. B73</strain>
    </source>
</reference>
<dbReference type="AlphaFoldDB" id="A0A804ND42"/>
<name>A0A804ND42_MAIZE</name>
<dbReference type="OrthoDB" id="1714508at2759"/>
<evidence type="ECO:0000256" key="1">
    <source>
        <dbReference type="SAM" id="MobiDB-lite"/>
    </source>
</evidence>
<evidence type="ECO:0000313" key="3">
    <source>
        <dbReference type="Proteomes" id="UP000007305"/>
    </source>
</evidence>
<evidence type="ECO:0007829" key="4">
    <source>
        <dbReference type="PeptideAtlas" id="A0A804ND42"/>
    </source>
</evidence>
<keyword evidence="4" id="KW-1267">Proteomics identification</keyword>
<dbReference type="EnsemblPlants" id="Zm00001eb152490_T004">
    <property type="protein sequence ID" value="Zm00001eb152490_P004"/>
    <property type="gene ID" value="Zm00001eb152490"/>
</dbReference>
<sequence length="463" mass="50318">ASPRPQIQPFVLSFHHWHGVRYRGHRRPLLDVQRRRGRGGCRRAQPSFPSASRRRHLLLAAVPSSRGRGPQPFCGASVTFPSRGIGQSQNPSESPPFPGAGAASATSLAALFITLCSVVPLPATGTVLRAAGRPAAPSAARGACNRGLCARRDGYVARAGGRIGEDGEITSNTYGFGSDAQAAEGNLEERTYSGTVHVMTPNTLAELSQHPDAPEQNQVGTDMAVDVTRTEIKGAQVEGTTDISTNGESDDPSNRFLPPPVTTKCSAALQQKINRFLAYRRAGKSFNAEVRNRKDYRNPDFLQHAVGYQEIDQIGTCFSKYVFDPYGYDKGDYYDEIEAEMKREVERKEQEKKRSPKVEFITGVQPPINASIPKIPGLAGVCTLPVPTEGVQKETRPNKKSKWDKVDGDVKNHVVPSGHDNLSATTAALLTSANVGAGYAGFAQQKRKEAEEKKNDHKSDRRS</sequence>
<feature type="region of interest" description="Disordered" evidence="1">
    <location>
        <begin position="443"/>
        <end position="463"/>
    </location>
</feature>
<organism evidence="2 3">
    <name type="scientific">Zea mays</name>
    <name type="common">Maize</name>
    <dbReference type="NCBI Taxonomy" id="4577"/>
    <lineage>
        <taxon>Eukaryota</taxon>
        <taxon>Viridiplantae</taxon>
        <taxon>Streptophyta</taxon>
        <taxon>Embryophyta</taxon>
        <taxon>Tracheophyta</taxon>
        <taxon>Spermatophyta</taxon>
        <taxon>Magnoliopsida</taxon>
        <taxon>Liliopsida</taxon>
        <taxon>Poales</taxon>
        <taxon>Poaceae</taxon>
        <taxon>PACMAD clade</taxon>
        <taxon>Panicoideae</taxon>
        <taxon>Andropogonodae</taxon>
        <taxon>Andropogoneae</taxon>
        <taxon>Tripsacinae</taxon>
        <taxon>Zea</taxon>
    </lineage>
</organism>
<feature type="compositionally biased region" description="Basic and acidic residues" evidence="1">
    <location>
        <begin position="446"/>
        <end position="463"/>
    </location>
</feature>
<accession>A0A804ND42</accession>
<reference evidence="2" key="3">
    <citation type="submission" date="2021-05" db="UniProtKB">
        <authorList>
            <consortium name="EnsemblPlants"/>
        </authorList>
    </citation>
    <scope>IDENTIFICATION</scope>
    <source>
        <strain evidence="2">cv. B73</strain>
    </source>
</reference>